<dbReference type="InterPro" id="IPR036188">
    <property type="entry name" value="FAD/NAD-bd_sf"/>
</dbReference>
<protein>
    <submittedName>
        <fullName evidence="3">Putative oxidoreductase</fullName>
    </submittedName>
</protein>
<organism evidence="3 4">
    <name type="scientific">Sphingomonas changbaiensis NBRC 104936</name>
    <dbReference type="NCBI Taxonomy" id="1219043"/>
    <lineage>
        <taxon>Bacteria</taxon>
        <taxon>Pseudomonadati</taxon>
        <taxon>Pseudomonadota</taxon>
        <taxon>Alphaproteobacteria</taxon>
        <taxon>Sphingomonadales</taxon>
        <taxon>Sphingomonadaceae</taxon>
        <taxon>Sphingomonas</taxon>
    </lineage>
</organism>
<dbReference type="PANTHER" id="PTHR13847:SF287">
    <property type="entry name" value="FAD-DEPENDENT OXIDOREDUCTASE DOMAIN-CONTAINING PROTEIN 1"/>
    <property type="match status" value="1"/>
</dbReference>
<dbReference type="Gene3D" id="3.50.50.60">
    <property type="entry name" value="FAD/NAD(P)-binding domain"/>
    <property type="match status" value="1"/>
</dbReference>
<dbReference type="SUPFAM" id="SSF51905">
    <property type="entry name" value="FAD/NAD(P)-binding domain"/>
    <property type="match status" value="1"/>
</dbReference>
<dbReference type="PANTHER" id="PTHR13847">
    <property type="entry name" value="SARCOSINE DEHYDROGENASE-RELATED"/>
    <property type="match status" value="1"/>
</dbReference>
<evidence type="ECO:0000313" key="4">
    <source>
        <dbReference type="Proteomes" id="UP000033202"/>
    </source>
</evidence>
<keyword evidence="4" id="KW-1185">Reference proteome</keyword>
<evidence type="ECO:0000313" key="3">
    <source>
        <dbReference type="EMBL" id="GAO39634.1"/>
    </source>
</evidence>
<dbReference type="Gene3D" id="3.30.9.10">
    <property type="entry name" value="D-Amino Acid Oxidase, subunit A, domain 2"/>
    <property type="match status" value="1"/>
</dbReference>
<accession>A0A0E9MQ10</accession>
<feature type="domain" description="FAD dependent oxidoreductase" evidence="2">
    <location>
        <begin position="6"/>
        <end position="344"/>
    </location>
</feature>
<comment type="caution">
    <text evidence="3">The sequence shown here is derived from an EMBL/GenBank/DDBJ whole genome shotgun (WGS) entry which is preliminary data.</text>
</comment>
<dbReference type="GO" id="GO:0005737">
    <property type="term" value="C:cytoplasm"/>
    <property type="evidence" value="ECO:0007669"/>
    <property type="project" value="TreeGrafter"/>
</dbReference>
<dbReference type="RefSeq" id="WP_046348444.1">
    <property type="nucleotide sequence ID" value="NZ_BBWU01000035.1"/>
</dbReference>
<dbReference type="GO" id="GO:0016491">
    <property type="term" value="F:oxidoreductase activity"/>
    <property type="evidence" value="ECO:0007669"/>
    <property type="project" value="UniProtKB-KW"/>
</dbReference>
<dbReference type="STRING" id="1219043.SCH01S_35_00690"/>
<name>A0A0E9MQ10_9SPHN</name>
<proteinExistence type="predicted"/>
<gene>
    <name evidence="3" type="ORF">SCH01S_35_00690</name>
</gene>
<dbReference type="Proteomes" id="UP000033202">
    <property type="component" value="Unassembled WGS sequence"/>
</dbReference>
<dbReference type="EMBL" id="BBWU01000035">
    <property type="protein sequence ID" value="GAO39634.1"/>
    <property type="molecule type" value="Genomic_DNA"/>
</dbReference>
<dbReference type="InterPro" id="IPR006076">
    <property type="entry name" value="FAD-dep_OxRdtase"/>
</dbReference>
<evidence type="ECO:0000259" key="2">
    <source>
        <dbReference type="Pfam" id="PF01266"/>
    </source>
</evidence>
<sequence>MTKTADFLIIGGGIAGLSTGARLAKHGKVVLLEAEEAIGYHSSGRSVTFSHFGIGGVTVRALTAYSRAFFQSPPDSFDPLAAVRPALFIANQAMVPALDELERITRSHADAVERLDAQSAADYCPALRWAPDAVVAAFVHREGLKLDQHALLQGYARAIRAAGGEIVNGTRVASIGPRWRVQTEAGDSYEAPILVDAAGAWADHVAKLAGVQPLRLSPLRRTIIVFDPPSDMSVRDWPFVKTAVDYMYLMPDSGRLLASPVDENPDEPCDAQPDELDMAIAAHRVTEFTTLDVRRITHKWAGLRTFAADRVPVAGFAPDAEGFFWLAGQGGYGLQTAPAMAEIAEALVLGTAWPQAIAAAGVTMEQIRPERLLQRSST</sequence>
<reference evidence="3 4" key="1">
    <citation type="submission" date="2015-04" db="EMBL/GenBank/DDBJ databases">
        <title>Whole genome shotgun sequence of Sphingomonas changbaiensis NBRC 104936.</title>
        <authorList>
            <person name="Katano-Makiyama Y."/>
            <person name="Hosoyama A."/>
            <person name="Hashimoto M."/>
            <person name="Noguchi M."/>
            <person name="Tsuchikane K."/>
            <person name="Ohji S."/>
            <person name="Yamazoe A."/>
            <person name="Ichikawa N."/>
            <person name="Kimura A."/>
            <person name="Fujita N."/>
        </authorList>
    </citation>
    <scope>NUCLEOTIDE SEQUENCE [LARGE SCALE GENOMIC DNA]</scope>
    <source>
        <strain evidence="3 4">NBRC 104936</strain>
    </source>
</reference>
<dbReference type="Pfam" id="PF01266">
    <property type="entry name" value="DAO"/>
    <property type="match status" value="1"/>
</dbReference>
<dbReference type="AlphaFoldDB" id="A0A0E9MQ10"/>
<dbReference type="OrthoDB" id="7421214at2"/>
<evidence type="ECO:0000256" key="1">
    <source>
        <dbReference type="ARBA" id="ARBA00023002"/>
    </source>
</evidence>
<keyword evidence="1" id="KW-0560">Oxidoreductase</keyword>